<dbReference type="InterPro" id="IPR003615">
    <property type="entry name" value="HNH_nuc"/>
</dbReference>
<comment type="caution">
    <text evidence="2">The sequence shown here is derived from an EMBL/GenBank/DDBJ whole genome shotgun (WGS) entry which is preliminary data.</text>
</comment>
<dbReference type="GO" id="GO:0004519">
    <property type="term" value="F:endonuclease activity"/>
    <property type="evidence" value="ECO:0007669"/>
    <property type="project" value="UniProtKB-KW"/>
</dbReference>
<gene>
    <name evidence="2" type="ORF">KC980_01525</name>
</gene>
<dbReference type="GO" id="GO:0003676">
    <property type="term" value="F:nucleic acid binding"/>
    <property type="evidence" value="ECO:0007669"/>
    <property type="project" value="InterPro"/>
</dbReference>
<dbReference type="Gene3D" id="1.10.30.50">
    <property type="match status" value="1"/>
</dbReference>
<dbReference type="Proteomes" id="UP000740557">
    <property type="component" value="Unassembled WGS sequence"/>
</dbReference>
<reference evidence="2" key="2">
    <citation type="journal article" date="2021" name="Microbiome">
        <title>Successional dynamics and alternative stable states in a saline activated sludge microbial community over 9 years.</title>
        <authorList>
            <person name="Wang Y."/>
            <person name="Ye J."/>
            <person name="Ju F."/>
            <person name="Liu L."/>
            <person name="Boyd J.A."/>
            <person name="Deng Y."/>
            <person name="Parks D.H."/>
            <person name="Jiang X."/>
            <person name="Yin X."/>
            <person name="Woodcroft B.J."/>
            <person name="Tyson G.W."/>
            <person name="Hugenholtz P."/>
            <person name="Polz M.F."/>
            <person name="Zhang T."/>
        </authorList>
    </citation>
    <scope>NUCLEOTIDE SEQUENCE</scope>
    <source>
        <strain evidence="2">HKST-UBA79</strain>
    </source>
</reference>
<feature type="domain" description="HNH nuclease" evidence="1">
    <location>
        <begin position="28"/>
        <end position="80"/>
    </location>
</feature>
<keyword evidence="2" id="KW-0540">Nuclease</keyword>
<sequence>MFNSILDLIVQQAVWEKGIIDPYQNPAIYRKDQCGAWMKRDCYGNRDSDFGWEIDHIVPQSRGGSNMVSNLRPLQWRNNACKSDGVLTCPVTARQTY</sequence>
<organism evidence="2 3">
    <name type="scientific">candidate division WWE3 bacterium</name>
    <dbReference type="NCBI Taxonomy" id="2053526"/>
    <lineage>
        <taxon>Bacteria</taxon>
        <taxon>Katanobacteria</taxon>
    </lineage>
</organism>
<dbReference type="EMBL" id="JAGQNX010000043">
    <property type="protein sequence ID" value="MCA9308167.1"/>
    <property type="molecule type" value="Genomic_DNA"/>
</dbReference>
<keyword evidence="2" id="KW-0378">Hydrolase</keyword>
<dbReference type="SMART" id="SM00507">
    <property type="entry name" value="HNHc"/>
    <property type="match status" value="1"/>
</dbReference>
<evidence type="ECO:0000313" key="3">
    <source>
        <dbReference type="Proteomes" id="UP000740557"/>
    </source>
</evidence>
<name>A0A955EBB3_UNCKA</name>
<evidence type="ECO:0000313" key="2">
    <source>
        <dbReference type="EMBL" id="MCA9308167.1"/>
    </source>
</evidence>
<dbReference type="Pfam" id="PF01844">
    <property type="entry name" value="HNH"/>
    <property type="match status" value="1"/>
</dbReference>
<dbReference type="AlphaFoldDB" id="A0A955EBB3"/>
<dbReference type="CDD" id="cd00085">
    <property type="entry name" value="HNHc"/>
    <property type="match status" value="1"/>
</dbReference>
<reference evidence="2" key="1">
    <citation type="submission" date="2020-04" db="EMBL/GenBank/DDBJ databases">
        <authorList>
            <person name="Zhang T."/>
        </authorList>
    </citation>
    <scope>NUCLEOTIDE SEQUENCE</scope>
    <source>
        <strain evidence="2">HKST-UBA79</strain>
    </source>
</reference>
<proteinExistence type="predicted"/>
<keyword evidence="2" id="KW-0255">Endonuclease</keyword>
<protein>
    <submittedName>
        <fullName evidence="2">HNH endonuclease</fullName>
    </submittedName>
</protein>
<accession>A0A955EBB3</accession>
<evidence type="ECO:0000259" key="1">
    <source>
        <dbReference type="SMART" id="SM00507"/>
    </source>
</evidence>
<dbReference type="GO" id="GO:0008270">
    <property type="term" value="F:zinc ion binding"/>
    <property type="evidence" value="ECO:0007669"/>
    <property type="project" value="InterPro"/>
</dbReference>
<dbReference type="InterPro" id="IPR002711">
    <property type="entry name" value="HNH"/>
</dbReference>